<dbReference type="InterPro" id="IPR059214">
    <property type="entry name" value="MSC_0882-like"/>
</dbReference>
<name>A0A507SSJ5_9BACT</name>
<dbReference type="EMBL" id="SMDN01000001">
    <property type="protein sequence ID" value="TQC54221.1"/>
    <property type="molecule type" value="Genomic_DNA"/>
</dbReference>
<dbReference type="OrthoDB" id="398791at2"/>
<dbReference type="Proteomes" id="UP000320801">
    <property type="component" value="Unassembled WGS sequence"/>
</dbReference>
<gene>
    <name evidence="2" type="ORF">E1I18_00395</name>
</gene>
<evidence type="ECO:0000313" key="2">
    <source>
        <dbReference type="EMBL" id="TQC54221.1"/>
    </source>
</evidence>
<accession>A0A507SSJ5</accession>
<keyword evidence="1" id="KW-0812">Transmembrane</keyword>
<organism evidence="2 3">
    <name type="scientific">Mycoplasmopsis mucosicanis</name>
    <dbReference type="NCBI Taxonomy" id="458208"/>
    <lineage>
        <taxon>Bacteria</taxon>
        <taxon>Bacillati</taxon>
        <taxon>Mycoplasmatota</taxon>
        <taxon>Mycoplasmoidales</taxon>
        <taxon>Metamycoplasmataceae</taxon>
        <taxon>Mycoplasmopsis</taxon>
    </lineage>
</organism>
<comment type="caution">
    <text evidence="2">The sequence shown here is derived from an EMBL/GenBank/DDBJ whole genome shotgun (WGS) entry which is preliminary data.</text>
</comment>
<reference evidence="2 3" key="1">
    <citation type="submission" date="2019-03" db="EMBL/GenBank/DDBJ databases">
        <title>Characterization of a novel Mycoplasma cynos real-time PCR assay.</title>
        <authorList>
            <person name="Tallmadge R.L."/>
            <person name="Mitchell P.K."/>
            <person name="Goodman L."/>
        </authorList>
    </citation>
    <scope>NUCLEOTIDE SEQUENCE [LARGE SCALE GENOMIC DNA]</scope>
    <source>
        <strain evidence="2 3">1642</strain>
    </source>
</reference>
<feature type="transmembrane region" description="Helical" evidence="1">
    <location>
        <begin position="81"/>
        <end position="99"/>
    </location>
</feature>
<feature type="transmembrane region" description="Helical" evidence="1">
    <location>
        <begin position="51"/>
        <end position="69"/>
    </location>
</feature>
<protein>
    <submittedName>
        <fullName evidence="2">Uncharacterized protein</fullName>
    </submittedName>
</protein>
<feature type="transmembrane region" description="Helical" evidence="1">
    <location>
        <begin position="256"/>
        <end position="279"/>
    </location>
</feature>
<keyword evidence="3" id="KW-1185">Reference proteome</keyword>
<feature type="transmembrane region" description="Helical" evidence="1">
    <location>
        <begin position="197"/>
        <end position="221"/>
    </location>
</feature>
<proteinExistence type="predicted"/>
<evidence type="ECO:0000256" key="1">
    <source>
        <dbReference type="SAM" id="Phobius"/>
    </source>
</evidence>
<dbReference type="AlphaFoldDB" id="A0A507SSJ5"/>
<sequence>MKYKPLQDTTTMEVVQTEIENKDKKQVKDPQGQISPRAFRVIRSEKIIKKLNLGISFSLMLISLILFAFAYSKVPPFDKKYIGYLIFFASTAFIFFALGTKNSIEDVQWSNTIKRYREALSNGDYTSSNTFHLAYKRIVLKGVNITWILIFILTYWGLITAIIFGLYQADRLKLNWQTYIVIDLPWREWLNKGFGNTLLYCLISVIGMCSLVVFYVIMLLVDKKRLADLDDFLGEKSVEIHEQINKARKDRNKAWLIAYLVIVLVTIFIPLTLIALAIWRSVVRRRKTK</sequence>
<dbReference type="RefSeq" id="WP_141483633.1">
    <property type="nucleotide sequence ID" value="NZ_SMDN01000001.1"/>
</dbReference>
<evidence type="ECO:0000313" key="3">
    <source>
        <dbReference type="Proteomes" id="UP000320801"/>
    </source>
</evidence>
<feature type="transmembrane region" description="Helical" evidence="1">
    <location>
        <begin position="145"/>
        <end position="167"/>
    </location>
</feature>
<keyword evidence="1" id="KW-0472">Membrane</keyword>
<dbReference type="NCBIfam" id="NF045846">
    <property type="entry name" value="MSC0882_dom"/>
    <property type="match status" value="1"/>
</dbReference>
<keyword evidence="1" id="KW-1133">Transmembrane helix</keyword>